<evidence type="ECO:0000313" key="2">
    <source>
        <dbReference type="EMBL" id="KKB76800.1"/>
    </source>
</evidence>
<dbReference type="RefSeq" id="WP_046136926.1">
    <property type="nucleotide sequence ID" value="NZ_FQVC01000006.1"/>
</dbReference>
<reference evidence="3 5" key="2">
    <citation type="submission" date="2016-11" db="EMBL/GenBank/DDBJ databases">
        <authorList>
            <person name="Jaros S."/>
            <person name="Januszkiewicz K."/>
            <person name="Wedrychowicz H."/>
        </authorList>
    </citation>
    <scope>NUCLEOTIDE SEQUENCE [LARGE SCALE GENOMIC DNA]</scope>
    <source>
        <strain evidence="3 5">DSM 17137</strain>
    </source>
</reference>
<evidence type="ECO:0000313" key="3">
    <source>
        <dbReference type="EMBL" id="SHF29225.1"/>
    </source>
</evidence>
<reference evidence="2 4" key="1">
    <citation type="submission" date="2015-03" db="EMBL/GenBank/DDBJ databases">
        <authorList>
            <person name="Hassan Y.I."/>
            <person name="Lepp D."/>
            <person name="Zhou T."/>
        </authorList>
    </citation>
    <scope>NUCLEOTIDE SEQUENCE [LARGE SCALE GENOMIC DNA]</scope>
    <source>
        <strain evidence="2 4">DSM 17137</strain>
    </source>
</reference>
<dbReference type="AlphaFoldDB" id="A0A0F5L3L0"/>
<sequence>MSNEGNITGFNEFAGKQLDAFEPAVSDLEMDTEKYKQVLEGSGQTDEQIEELLHAYFEILRSFVELGMSVEICGQIFEGIIEGADDEAADGTIPSSSNTEKRSPPSGKETP</sequence>
<protein>
    <submittedName>
        <fullName evidence="2">Uncharacterized protein</fullName>
    </submittedName>
</protein>
<evidence type="ECO:0000313" key="4">
    <source>
        <dbReference type="Proteomes" id="UP000033608"/>
    </source>
</evidence>
<dbReference type="Proteomes" id="UP000184533">
    <property type="component" value="Unassembled WGS sequence"/>
</dbReference>
<dbReference type="EMBL" id="LAJF01000148">
    <property type="protein sequence ID" value="KKB76800.1"/>
    <property type="molecule type" value="Genomic_DNA"/>
</dbReference>
<keyword evidence="4" id="KW-1185">Reference proteome</keyword>
<feature type="region of interest" description="Disordered" evidence="1">
    <location>
        <begin position="86"/>
        <end position="111"/>
    </location>
</feature>
<gene>
    <name evidence="3" type="ORF">SAMN02745223_02237</name>
    <name evidence="2" type="ORF">VW29_19330</name>
</gene>
<evidence type="ECO:0000313" key="5">
    <source>
        <dbReference type="Proteomes" id="UP000184533"/>
    </source>
</evidence>
<organism evidence="2 4">
    <name type="scientific">Devosia limi DSM 17137</name>
    <dbReference type="NCBI Taxonomy" id="1121477"/>
    <lineage>
        <taxon>Bacteria</taxon>
        <taxon>Pseudomonadati</taxon>
        <taxon>Pseudomonadota</taxon>
        <taxon>Alphaproteobacteria</taxon>
        <taxon>Hyphomicrobiales</taxon>
        <taxon>Devosiaceae</taxon>
        <taxon>Devosia</taxon>
    </lineage>
</organism>
<name>A0A0F5L3L0_9HYPH</name>
<accession>A0A0F5L3L0</accession>
<proteinExistence type="predicted"/>
<dbReference type="OrthoDB" id="7876422at2"/>
<evidence type="ECO:0000256" key="1">
    <source>
        <dbReference type="SAM" id="MobiDB-lite"/>
    </source>
</evidence>
<dbReference type="PATRIC" id="fig|1121477.3.peg.640"/>
<dbReference type="EMBL" id="FQVC01000006">
    <property type="protein sequence ID" value="SHF29225.1"/>
    <property type="molecule type" value="Genomic_DNA"/>
</dbReference>
<dbReference type="Proteomes" id="UP000033608">
    <property type="component" value="Unassembled WGS sequence"/>
</dbReference>